<keyword evidence="1 2" id="KW-0238">DNA-binding</keyword>
<sequence length="193" mass="20820">MPRISEPTVAKHRAVQHRAVLAAAERLIVDGEGQMPTITDVAAEVGLARSSIYLYATSRTDLLIQLLIMAIDEWITELSDLMSNAGDDPGDRLAVYVDATLRLFLGGSHGPLITAAQQYPEAYADERVQASHAEMEPTLHKLLGGISPASLPLIDAAIQRGAELVAHSEADLEAVSRMLQRMARASLDEEPEG</sequence>
<feature type="DNA-binding region" description="H-T-H motif" evidence="2">
    <location>
        <begin position="37"/>
        <end position="56"/>
    </location>
</feature>
<evidence type="ECO:0000256" key="2">
    <source>
        <dbReference type="PROSITE-ProRule" id="PRU00335"/>
    </source>
</evidence>
<evidence type="ECO:0000259" key="3">
    <source>
        <dbReference type="PROSITE" id="PS50977"/>
    </source>
</evidence>
<comment type="caution">
    <text evidence="4">The sequence shown here is derived from an EMBL/GenBank/DDBJ whole genome shotgun (WGS) entry which is preliminary data.</text>
</comment>
<reference evidence="4 5" key="1">
    <citation type="submission" date="2018-12" db="EMBL/GenBank/DDBJ databases">
        <title>YIM 101343 draft genome.</title>
        <authorList>
            <person name="Chen X."/>
        </authorList>
    </citation>
    <scope>NUCLEOTIDE SEQUENCE [LARGE SCALE GENOMIC DNA]</scope>
    <source>
        <strain evidence="4 5">YIM 101343</strain>
    </source>
</reference>
<dbReference type="Proteomes" id="UP000274907">
    <property type="component" value="Unassembled WGS sequence"/>
</dbReference>
<organism evidence="4 5">
    <name type="scientific">Corynebacterium hylobatis</name>
    <dbReference type="NCBI Taxonomy" id="1859290"/>
    <lineage>
        <taxon>Bacteria</taxon>
        <taxon>Bacillati</taxon>
        <taxon>Actinomycetota</taxon>
        <taxon>Actinomycetes</taxon>
        <taxon>Mycobacteriales</taxon>
        <taxon>Corynebacteriaceae</taxon>
        <taxon>Corynebacterium</taxon>
    </lineage>
</organism>
<evidence type="ECO:0000256" key="1">
    <source>
        <dbReference type="ARBA" id="ARBA00023125"/>
    </source>
</evidence>
<protein>
    <submittedName>
        <fullName evidence="4">TetR/AcrR family transcriptional regulator</fullName>
    </submittedName>
</protein>
<dbReference type="InterPro" id="IPR001647">
    <property type="entry name" value="HTH_TetR"/>
</dbReference>
<dbReference type="Gene3D" id="1.10.357.10">
    <property type="entry name" value="Tetracycline Repressor, domain 2"/>
    <property type="match status" value="1"/>
</dbReference>
<accession>A0A430HZF3</accession>
<dbReference type="AlphaFoldDB" id="A0A430HZF3"/>
<dbReference type="EMBL" id="RXHJ01000006">
    <property type="protein sequence ID" value="RSZ63943.1"/>
    <property type="molecule type" value="Genomic_DNA"/>
</dbReference>
<evidence type="ECO:0000313" key="4">
    <source>
        <dbReference type="EMBL" id="RSZ63943.1"/>
    </source>
</evidence>
<dbReference type="PROSITE" id="PS50977">
    <property type="entry name" value="HTH_TETR_2"/>
    <property type="match status" value="1"/>
</dbReference>
<dbReference type="GO" id="GO:0003677">
    <property type="term" value="F:DNA binding"/>
    <property type="evidence" value="ECO:0007669"/>
    <property type="project" value="UniProtKB-UniRule"/>
</dbReference>
<dbReference type="SUPFAM" id="SSF46689">
    <property type="entry name" value="Homeodomain-like"/>
    <property type="match status" value="1"/>
</dbReference>
<dbReference type="InterPro" id="IPR009057">
    <property type="entry name" value="Homeodomain-like_sf"/>
</dbReference>
<dbReference type="OrthoDB" id="4709704at2"/>
<keyword evidence="5" id="KW-1185">Reference proteome</keyword>
<feature type="domain" description="HTH tetR-type" evidence="3">
    <location>
        <begin position="14"/>
        <end position="74"/>
    </location>
</feature>
<proteinExistence type="predicted"/>
<name>A0A430HZF3_9CORY</name>
<evidence type="ECO:0000313" key="5">
    <source>
        <dbReference type="Proteomes" id="UP000274907"/>
    </source>
</evidence>
<gene>
    <name evidence="4" type="ORF">EAH68_06860</name>
</gene>